<feature type="region of interest" description="Disordered" evidence="1">
    <location>
        <begin position="293"/>
        <end position="313"/>
    </location>
</feature>
<feature type="domain" description="GSCFA" evidence="2">
    <location>
        <begin position="350"/>
        <end position="620"/>
    </location>
</feature>
<sequence length="649" mass="72539">MTILLVGHCQARPMQECLSAMTGLDVEPVNLQQSRWPGVDQNEWFADLASRAAAADQIYVLNVIWNLVSRFLPIEKVTLIPTIRCDAYHPDATFVTVGKTRIPSVANLDHSKLAVFAWCQGLSAGDTVRLFTPDTFRRIGYTDAWRHTSAYAKSQEERTGWPMVRQYEAWRRGPAFMLNRMHPKLFAHAQMCRMLAARLGLRTVFDTPENYLADPHGPLVGWPVYPGVAETFGLEGNFQFFVPETFRADLGLTVPALDLEGYIERCFEGYARFDRAELAANVGKWPEFADFDTRRSRPGQTAASPVRDKDRHPYTDIPDHQHFHRALAGIDMSELDPVVSTRFSINAQDKVATAGSCFAQHISAALTAEGLAFLNAEPAPPDMAEDDARAHQYGIYSARYGNIYSPRQLLQLFDRAFGRIAEDEEVWQRPDGRYADPFRPTVEPGGFENPDDVLKARRSHLSAVRAMFEQLEIFLFTLGITEAWRRKADGAVYPVAPGVAAGRYDPSVHEFVNFTLDDVVADLEAFFQRLRDVNPKARLILTVSPVSPVATYETKHIIRAATGMKSVLRVAADIMAARHEDCDYFPGYEVVAHPASRGTYVANDLRTVTPEGAAHVARLFLKHYAGSGSGRSAARDDDEPVICDDELLL</sequence>
<dbReference type="Pfam" id="PF18588">
    <property type="entry name" value="WcbI"/>
    <property type="match status" value="1"/>
</dbReference>
<name>A0AAW9S0L2_9HYPH</name>
<gene>
    <name evidence="4" type="ORF">V3328_24775</name>
</gene>
<dbReference type="EC" id="3.1.-.-" evidence="4"/>
<dbReference type="RefSeq" id="WP_340332414.1">
    <property type="nucleotide sequence ID" value="NZ_JAZHOF010000013.1"/>
</dbReference>
<comment type="caution">
    <text evidence="4">The sequence shown here is derived from an EMBL/GenBank/DDBJ whole genome shotgun (WGS) entry which is preliminary data.</text>
</comment>
<dbReference type="InterPro" id="IPR014982">
    <property type="entry name" value="GSCFA"/>
</dbReference>
<organism evidence="4 5">
    <name type="scientific">Microbaculum marinum</name>
    <dbReference type="NCBI Taxonomy" id="1764581"/>
    <lineage>
        <taxon>Bacteria</taxon>
        <taxon>Pseudomonadati</taxon>
        <taxon>Pseudomonadota</taxon>
        <taxon>Alphaproteobacteria</taxon>
        <taxon>Hyphomicrobiales</taxon>
        <taxon>Tepidamorphaceae</taxon>
        <taxon>Microbaculum</taxon>
    </lineage>
</organism>
<evidence type="ECO:0000313" key="4">
    <source>
        <dbReference type="EMBL" id="MEJ8574714.1"/>
    </source>
</evidence>
<keyword evidence="5" id="KW-1185">Reference proteome</keyword>
<reference evidence="4 5" key="1">
    <citation type="submission" date="2024-02" db="EMBL/GenBank/DDBJ databases">
        <title>Genome analysis and characterization of Microbaculum marinisediminis sp. nov., isolated from marine sediment.</title>
        <authorList>
            <person name="Du Z.-J."/>
            <person name="Ye Y.-Q."/>
            <person name="Zhang Z.-R."/>
            <person name="Yuan S.-M."/>
            <person name="Zhang X.-Y."/>
        </authorList>
    </citation>
    <scope>NUCLEOTIDE SEQUENCE [LARGE SCALE GENOMIC DNA]</scope>
    <source>
        <strain evidence="4 5">SDUM1044001</strain>
    </source>
</reference>
<dbReference type="AlphaFoldDB" id="A0AAW9S0L2"/>
<accession>A0AAW9S0L2</accession>
<feature type="domain" description="Polysaccharide biosynthesis enzyme WcbI" evidence="3">
    <location>
        <begin position="3"/>
        <end position="202"/>
    </location>
</feature>
<proteinExistence type="predicted"/>
<dbReference type="Pfam" id="PF08885">
    <property type="entry name" value="GSCFA"/>
    <property type="match status" value="1"/>
</dbReference>
<dbReference type="GO" id="GO:0016787">
    <property type="term" value="F:hydrolase activity"/>
    <property type="evidence" value="ECO:0007669"/>
    <property type="project" value="UniProtKB-KW"/>
</dbReference>
<evidence type="ECO:0000259" key="3">
    <source>
        <dbReference type="Pfam" id="PF18588"/>
    </source>
</evidence>
<evidence type="ECO:0000256" key="1">
    <source>
        <dbReference type="SAM" id="MobiDB-lite"/>
    </source>
</evidence>
<keyword evidence="4" id="KW-0378">Hydrolase</keyword>
<dbReference type="EMBL" id="JAZHOF010000013">
    <property type="protein sequence ID" value="MEJ8574714.1"/>
    <property type="molecule type" value="Genomic_DNA"/>
</dbReference>
<protein>
    <submittedName>
        <fullName evidence="4">GSCFA domain-containing protein</fullName>
        <ecNumber evidence="4">3.1.-.-</ecNumber>
    </submittedName>
</protein>
<evidence type="ECO:0000259" key="2">
    <source>
        <dbReference type="Pfam" id="PF08885"/>
    </source>
</evidence>
<evidence type="ECO:0000313" key="5">
    <source>
        <dbReference type="Proteomes" id="UP001378188"/>
    </source>
</evidence>
<dbReference type="InterPro" id="IPR041307">
    <property type="entry name" value="WcbI"/>
</dbReference>
<dbReference type="Proteomes" id="UP001378188">
    <property type="component" value="Unassembled WGS sequence"/>
</dbReference>